<organism evidence="1 2">
    <name type="scientific">Apatococcus fuscideae</name>
    <dbReference type="NCBI Taxonomy" id="2026836"/>
    <lineage>
        <taxon>Eukaryota</taxon>
        <taxon>Viridiplantae</taxon>
        <taxon>Chlorophyta</taxon>
        <taxon>core chlorophytes</taxon>
        <taxon>Trebouxiophyceae</taxon>
        <taxon>Chlorellales</taxon>
        <taxon>Chlorellaceae</taxon>
        <taxon>Apatococcus</taxon>
    </lineage>
</organism>
<proteinExistence type="predicted"/>
<keyword evidence="2" id="KW-1185">Reference proteome</keyword>
<dbReference type="EMBL" id="JALJOV010000149">
    <property type="protein sequence ID" value="KAK9866585.1"/>
    <property type="molecule type" value="Genomic_DNA"/>
</dbReference>
<accession>A0AAW1TCS1</accession>
<comment type="caution">
    <text evidence="1">The sequence shown here is derived from an EMBL/GenBank/DDBJ whole genome shotgun (WGS) entry which is preliminary data.</text>
</comment>
<evidence type="ECO:0000313" key="2">
    <source>
        <dbReference type="Proteomes" id="UP001485043"/>
    </source>
</evidence>
<gene>
    <name evidence="1" type="ORF">WJX84_000568</name>
</gene>
<reference evidence="1 2" key="1">
    <citation type="journal article" date="2024" name="Nat. Commun.">
        <title>Phylogenomics reveals the evolutionary origins of lichenization in chlorophyte algae.</title>
        <authorList>
            <person name="Puginier C."/>
            <person name="Libourel C."/>
            <person name="Otte J."/>
            <person name="Skaloud P."/>
            <person name="Haon M."/>
            <person name="Grisel S."/>
            <person name="Petersen M."/>
            <person name="Berrin J.G."/>
            <person name="Delaux P.M."/>
            <person name="Dal Grande F."/>
            <person name="Keller J."/>
        </authorList>
    </citation>
    <scope>NUCLEOTIDE SEQUENCE [LARGE SCALE GENOMIC DNA]</scope>
    <source>
        <strain evidence="1 2">SAG 2523</strain>
    </source>
</reference>
<name>A0AAW1TCS1_9CHLO</name>
<sequence length="90" mass="10025">MGGWLHGTQCPDAGLAALSSGRCFWKQLEQVPIESSCKGLSIPLFKCQNGHEPSTAHRASSLQKLRQQRLERCSKHVTEEIKGYQMTGRL</sequence>
<protein>
    <submittedName>
        <fullName evidence="1">Uncharacterized protein</fullName>
    </submittedName>
</protein>
<evidence type="ECO:0000313" key="1">
    <source>
        <dbReference type="EMBL" id="KAK9866585.1"/>
    </source>
</evidence>
<dbReference type="AlphaFoldDB" id="A0AAW1TCS1"/>
<dbReference type="Proteomes" id="UP001485043">
    <property type="component" value="Unassembled WGS sequence"/>
</dbReference>